<feature type="non-terminal residue" evidence="1">
    <location>
        <position position="81"/>
    </location>
</feature>
<sequence length="81" mass="9079">MENNNVRRTLADYTNVVGPQHFNSIARPRVNAANMEVKPALIQLVKSNQFNGLSHESPYEHLTTFNEICNTVKINGVPDEA</sequence>
<protein>
    <submittedName>
        <fullName evidence="1">Uncharacterized protein</fullName>
    </submittedName>
</protein>
<dbReference type="Proteomes" id="UP000291084">
    <property type="component" value="Chromosome 8"/>
</dbReference>
<reference evidence="1 2" key="1">
    <citation type="journal article" date="2015" name="Sci. Rep.">
        <title>The power of single molecule real-time sequencing technology in the de novo assembly of a eukaryotic genome.</title>
        <authorList>
            <person name="Sakai H."/>
            <person name="Naito K."/>
            <person name="Ogiso-Tanaka E."/>
            <person name="Takahashi Y."/>
            <person name="Iseki K."/>
            <person name="Muto C."/>
            <person name="Satou K."/>
            <person name="Teruya K."/>
            <person name="Shiroma A."/>
            <person name="Shimoji M."/>
            <person name="Hirano T."/>
            <person name="Itoh T."/>
            <person name="Kaga A."/>
            <person name="Tomooka N."/>
        </authorList>
    </citation>
    <scope>NUCLEOTIDE SEQUENCE [LARGE SCALE GENOMIC DNA]</scope>
    <source>
        <strain evidence="2">cv. Shumari</strain>
    </source>
</reference>
<dbReference type="OrthoDB" id="1417698at2759"/>
<accession>A0A0S3SSM7</accession>
<evidence type="ECO:0000313" key="2">
    <source>
        <dbReference type="Proteomes" id="UP000291084"/>
    </source>
</evidence>
<organism evidence="1 2">
    <name type="scientific">Vigna angularis var. angularis</name>
    <dbReference type="NCBI Taxonomy" id="157739"/>
    <lineage>
        <taxon>Eukaryota</taxon>
        <taxon>Viridiplantae</taxon>
        <taxon>Streptophyta</taxon>
        <taxon>Embryophyta</taxon>
        <taxon>Tracheophyta</taxon>
        <taxon>Spermatophyta</taxon>
        <taxon>Magnoliopsida</taxon>
        <taxon>eudicotyledons</taxon>
        <taxon>Gunneridae</taxon>
        <taxon>Pentapetalae</taxon>
        <taxon>rosids</taxon>
        <taxon>fabids</taxon>
        <taxon>Fabales</taxon>
        <taxon>Fabaceae</taxon>
        <taxon>Papilionoideae</taxon>
        <taxon>50 kb inversion clade</taxon>
        <taxon>NPAAA clade</taxon>
        <taxon>indigoferoid/millettioid clade</taxon>
        <taxon>Phaseoleae</taxon>
        <taxon>Vigna</taxon>
    </lineage>
</organism>
<proteinExistence type="predicted"/>
<keyword evidence="2" id="KW-1185">Reference proteome</keyword>
<dbReference type="AlphaFoldDB" id="A0A0S3SSM7"/>
<dbReference type="EMBL" id="AP015041">
    <property type="protein sequence ID" value="BAT95817.1"/>
    <property type="molecule type" value="Genomic_DNA"/>
</dbReference>
<evidence type="ECO:0000313" key="1">
    <source>
        <dbReference type="EMBL" id="BAT95817.1"/>
    </source>
</evidence>
<name>A0A0S3SSM7_PHAAN</name>
<gene>
    <name evidence="1" type="primary">Vigan.08G262600</name>
    <name evidence="1" type="ORF">VIGAN_08262600</name>
</gene>